<proteinExistence type="predicted"/>
<dbReference type="Gene3D" id="1.10.3910.10">
    <property type="entry name" value="SP0561-like"/>
    <property type="match status" value="1"/>
</dbReference>
<evidence type="ECO:0000313" key="2">
    <source>
        <dbReference type="EMBL" id="MBB4044509.1"/>
    </source>
</evidence>
<reference evidence="2" key="1">
    <citation type="submission" date="2020-08" db="EMBL/GenBank/DDBJ databases">
        <title>Genomic Encyclopedia of Type Strains, Phase IV (KMG-IV): sequencing the most valuable type-strain genomes for metagenomic binning, comparative biology and taxonomic classification.</title>
        <authorList>
            <person name="Goeker M."/>
        </authorList>
    </citation>
    <scope>NUCLEOTIDE SEQUENCE [LARGE SCALE GENOMIC DNA]</scope>
    <source>
        <strain evidence="2">DSM 105720</strain>
    </source>
</reference>
<protein>
    <recommendedName>
        <fullName evidence="1">DUF1858 domain-containing protein</fullName>
    </recommendedName>
</protein>
<dbReference type="AlphaFoldDB" id="A0A840D113"/>
<keyword evidence="3" id="KW-1185">Reference proteome</keyword>
<dbReference type="InterPro" id="IPR038062">
    <property type="entry name" value="ScdA-like_N_sf"/>
</dbReference>
<dbReference type="SUPFAM" id="SSF140683">
    <property type="entry name" value="SP0561-like"/>
    <property type="match status" value="1"/>
</dbReference>
<dbReference type="Proteomes" id="UP000560658">
    <property type="component" value="Unassembled WGS sequence"/>
</dbReference>
<comment type="caution">
    <text evidence="2">The sequence shown here is derived from an EMBL/GenBank/DDBJ whole genome shotgun (WGS) entry which is preliminary data.</text>
</comment>
<sequence length="168" mass="19032">MKIDIHLQTKVGDLLDNYPALEEKLIELSPAFAKLRNPILRRTIAKVTSLQQAASIAKIPPAQFVQKLREAAGLSVAPIQTDLHEAEDMEIMPDWYDENRISIRFDARPLIESGQAPLQEIISLAKNLGKGAIMQVMTPFKTVPVIDMLKSKEFRVWIQNEHSFFVIK</sequence>
<gene>
    <name evidence="2" type="ORF">GGR06_002304</name>
</gene>
<dbReference type="Pfam" id="PF08984">
    <property type="entry name" value="DUF1858"/>
    <property type="match status" value="1"/>
</dbReference>
<feature type="domain" description="DUF1858" evidence="1">
    <location>
        <begin position="5"/>
        <end position="65"/>
    </location>
</feature>
<organism evidence="2 3">
    <name type="scientific">Bacteroides reticulotermitis</name>
    <dbReference type="NCBI Taxonomy" id="1133319"/>
    <lineage>
        <taxon>Bacteria</taxon>
        <taxon>Pseudomonadati</taxon>
        <taxon>Bacteroidota</taxon>
        <taxon>Bacteroidia</taxon>
        <taxon>Bacteroidales</taxon>
        <taxon>Bacteroidaceae</taxon>
        <taxon>Bacteroides</taxon>
    </lineage>
</organism>
<dbReference type="EMBL" id="JACIER010000009">
    <property type="protein sequence ID" value="MBB4044509.1"/>
    <property type="molecule type" value="Genomic_DNA"/>
</dbReference>
<dbReference type="InterPro" id="IPR015077">
    <property type="entry name" value="DUF1858"/>
</dbReference>
<dbReference type="RefSeq" id="WP_221240135.1">
    <property type="nucleotide sequence ID" value="NZ_JACIER010000009.1"/>
</dbReference>
<name>A0A840D113_9BACE</name>
<evidence type="ECO:0000313" key="3">
    <source>
        <dbReference type="Proteomes" id="UP000560658"/>
    </source>
</evidence>
<evidence type="ECO:0000259" key="1">
    <source>
        <dbReference type="Pfam" id="PF08984"/>
    </source>
</evidence>
<accession>A0A840D113</accession>